<protein>
    <submittedName>
        <fullName evidence="2">DUF6397 family protein</fullName>
    </submittedName>
</protein>
<dbReference type="Pfam" id="PF19934">
    <property type="entry name" value="DUF6397"/>
    <property type="match status" value="1"/>
</dbReference>
<dbReference type="InterPro" id="IPR045652">
    <property type="entry name" value="DUF6397"/>
</dbReference>
<dbReference type="Proteomes" id="UP001611548">
    <property type="component" value="Unassembled WGS sequence"/>
</dbReference>
<reference evidence="2 3" key="1">
    <citation type="submission" date="2024-10" db="EMBL/GenBank/DDBJ databases">
        <title>The Natural Products Discovery Center: Release of the First 8490 Sequenced Strains for Exploring Actinobacteria Biosynthetic Diversity.</title>
        <authorList>
            <person name="Kalkreuter E."/>
            <person name="Kautsar S.A."/>
            <person name="Yang D."/>
            <person name="Bader C.D."/>
            <person name="Teijaro C.N."/>
            <person name="Fluegel L."/>
            <person name="Davis C.M."/>
            <person name="Simpson J.R."/>
            <person name="Lauterbach L."/>
            <person name="Steele A.D."/>
            <person name="Gui C."/>
            <person name="Meng S."/>
            <person name="Li G."/>
            <person name="Viehrig K."/>
            <person name="Ye F."/>
            <person name="Su P."/>
            <person name="Kiefer A.F."/>
            <person name="Nichols A."/>
            <person name="Cepeda A.J."/>
            <person name="Yan W."/>
            <person name="Fan B."/>
            <person name="Jiang Y."/>
            <person name="Adhikari A."/>
            <person name="Zheng C.-J."/>
            <person name="Schuster L."/>
            <person name="Cowan T.M."/>
            <person name="Smanski M.J."/>
            <person name="Chevrette M.G."/>
            <person name="De Carvalho L.P.S."/>
            <person name="Shen B."/>
        </authorList>
    </citation>
    <scope>NUCLEOTIDE SEQUENCE [LARGE SCALE GENOMIC DNA]</scope>
    <source>
        <strain evidence="2 3">NPDC020327</strain>
    </source>
</reference>
<evidence type="ECO:0000313" key="2">
    <source>
        <dbReference type="EMBL" id="MFI1963394.1"/>
    </source>
</evidence>
<gene>
    <name evidence="2" type="ORF">ACH429_04520</name>
</gene>
<evidence type="ECO:0000313" key="3">
    <source>
        <dbReference type="Proteomes" id="UP001611548"/>
    </source>
</evidence>
<feature type="region of interest" description="Disordered" evidence="1">
    <location>
        <begin position="282"/>
        <end position="373"/>
    </location>
</feature>
<feature type="region of interest" description="Disordered" evidence="1">
    <location>
        <begin position="1"/>
        <end position="26"/>
    </location>
</feature>
<proteinExistence type="predicted"/>
<sequence>MAVRERPDAGRDASRDAPETLPLSRAARELDLNPRELELAAQFEVVRTVAPPGGGRRRVPVAEVERLRSAKDHPDGLRERVRVVGTTEGAELMGITSERFTRLARVGLLTPATFYVNRYRAVVWLYPAGEVRKFAEEQPGLLKGVLPCNYRSMLDAGDDWRPRGWRGRRIGQLTRQTEDLWERAAVPAAVLPEQELATFVEDPYERAYLRRLRPSLVSARADTTTVWDVIARLVTADDPDEMLWIRLSLLFALDEARAERQAPMPGDTPLPEPVAPVPERVASIPEPAGSAGELRQAVEAGDTRPGEAVPDAPEDGSSPRSGLRGWLRRRRSGTADARPAGRSDDGRPSARQDSGRRESRSRRSGVKSGSSRL</sequence>
<comment type="caution">
    <text evidence="2">The sequence shown here is derived from an EMBL/GenBank/DDBJ whole genome shotgun (WGS) entry which is preliminary data.</text>
</comment>
<feature type="compositionally biased region" description="Basic and acidic residues" evidence="1">
    <location>
        <begin position="339"/>
        <end position="358"/>
    </location>
</feature>
<dbReference type="RefSeq" id="WP_205627761.1">
    <property type="nucleotide sequence ID" value="NZ_JBIRWE010000001.1"/>
</dbReference>
<keyword evidence="3" id="KW-1185">Reference proteome</keyword>
<evidence type="ECO:0000256" key="1">
    <source>
        <dbReference type="SAM" id="MobiDB-lite"/>
    </source>
</evidence>
<feature type="compositionally biased region" description="Low complexity" evidence="1">
    <location>
        <begin position="316"/>
        <end position="325"/>
    </location>
</feature>
<feature type="compositionally biased region" description="Basic and acidic residues" evidence="1">
    <location>
        <begin position="1"/>
        <end position="18"/>
    </location>
</feature>
<accession>A0ABW7UL49</accession>
<name>A0ABW7UL49_9ACTN</name>
<organism evidence="2 3">
    <name type="scientific">Streptomyces pathocidini</name>
    <dbReference type="NCBI Taxonomy" id="1650571"/>
    <lineage>
        <taxon>Bacteria</taxon>
        <taxon>Bacillati</taxon>
        <taxon>Actinomycetota</taxon>
        <taxon>Actinomycetes</taxon>
        <taxon>Kitasatosporales</taxon>
        <taxon>Streptomycetaceae</taxon>
        <taxon>Streptomyces</taxon>
    </lineage>
</organism>
<dbReference type="EMBL" id="JBIRWE010000001">
    <property type="protein sequence ID" value="MFI1963394.1"/>
    <property type="molecule type" value="Genomic_DNA"/>
</dbReference>